<dbReference type="STRING" id="8081.ENSPREP00000000733"/>
<dbReference type="Ensembl" id="ENSPRET00000000764.1">
    <property type="protein sequence ID" value="ENSPREP00000000733.1"/>
    <property type="gene ID" value="ENSPREG00000000544.1"/>
</dbReference>
<dbReference type="GO" id="GO:0072659">
    <property type="term" value="P:protein localization to plasma membrane"/>
    <property type="evidence" value="ECO:0007669"/>
    <property type="project" value="TreeGrafter"/>
</dbReference>
<reference evidence="5" key="2">
    <citation type="submission" date="2025-08" db="UniProtKB">
        <authorList>
            <consortium name="Ensembl"/>
        </authorList>
    </citation>
    <scope>IDENTIFICATION</scope>
    <source>
        <strain evidence="5">Guanapo</strain>
    </source>
</reference>
<dbReference type="PANTHER" id="PTHR14191:SF6">
    <property type="entry name" value="NA(+)_H(+) EXCHANGE REGULATORY COFACTOR NHE-RF3-RELATED"/>
    <property type="match status" value="1"/>
</dbReference>
<dbReference type="GO" id="GO:0005102">
    <property type="term" value="F:signaling receptor binding"/>
    <property type="evidence" value="ECO:0007669"/>
    <property type="project" value="TreeGrafter"/>
</dbReference>
<keyword evidence="6" id="KW-1185">Reference proteome</keyword>
<dbReference type="Pfam" id="PF00595">
    <property type="entry name" value="PDZ"/>
    <property type="match status" value="4"/>
</dbReference>
<feature type="domain" description="PDZ" evidence="4">
    <location>
        <begin position="8"/>
        <end position="70"/>
    </location>
</feature>
<evidence type="ECO:0000256" key="3">
    <source>
        <dbReference type="SAM" id="MobiDB-lite"/>
    </source>
</evidence>
<dbReference type="OMA" id="ISPCLYY"/>
<name>A0A3P9MTQ4_POERE</name>
<evidence type="ECO:0000313" key="5">
    <source>
        <dbReference type="Ensembl" id="ENSPREP00000000733.1"/>
    </source>
</evidence>
<keyword evidence="1" id="KW-0677">Repeat</keyword>
<feature type="region of interest" description="Disordered" evidence="3">
    <location>
        <begin position="492"/>
        <end position="556"/>
    </location>
</feature>
<dbReference type="Proteomes" id="UP000242638">
    <property type="component" value="Unassembled WGS sequence"/>
</dbReference>
<dbReference type="CDD" id="cd06768">
    <property type="entry name" value="PDZ_NHERF-like"/>
    <property type="match status" value="4"/>
</dbReference>
<sequence length="556" mass="61908">MTTYKPRVISLTKTPGQTFGFYLRVEQNEEGHLIRCLEMGGPAELAGMKDGDRILRVNGTFVDGLSHSEVSRPSEALQCINQIDKDSDSFSVCFFLRFPFLQLVELVRNGGASVTFHILDESSYKKAKALGVNLSDPQLTPVANGATKEPPKLKLCYLVKSSSGFGFSLRSLRGKPGLFMTEVDSGRVAYNAGVRNEDRLLEVNGENIESYTHDEVVEKIKLGGKSVMFLLIDKETDSFYRNKKTKIGSWLATVKFLPLQPRFINMKKGSNGYGFLLKEEPGQGGHFIRDVDKGSPAEKAGMREMDRVVAVNGKDVDKCSHKQVVDWIRLCDNTCSFFVVDKDTDQMYKQGKVSPMLFWEEMKDSNSPPSYTEALSLPAPAQTSMPVRDRTEELKPKLCRMEKTSAGYGFHLNGIEGVLGQYITEVVKGGAADKAGLENDDVVIEVNGENVEQSTHGEVVNIIRRSGNTLEMLVARQDVYEQLKAKGVKTTPLLLGENSKGKTRTAEAPEPNRKEEKQQRQEEEKEARPETPPQQERRRTPSVSSSSSEDGIDERL</sequence>
<feature type="domain" description="PDZ" evidence="4">
    <location>
        <begin position="155"/>
        <end position="235"/>
    </location>
</feature>
<dbReference type="Gene3D" id="2.30.42.10">
    <property type="match status" value="4"/>
</dbReference>
<feature type="compositionally biased region" description="Basic and acidic residues" evidence="3">
    <location>
        <begin position="504"/>
        <end position="539"/>
    </location>
</feature>
<dbReference type="SUPFAM" id="SSF50156">
    <property type="entry name" value="PDZ domain-like"/>
    <property type="match status" value="4"/>
</dbReference>
<proteinExistence type="inferred from homology"/>
<dbReference type="GO" id="GO:0043495">
    <property type="term" value="F:protein-membrane adaptor activity"/>
    <property type="evidence" value="ECO:0007669"/>
    <property type="project" value="TreeGrafter"/>
</dbReference>
<evidence type="ECO:0000256" key="2">
    <source>
        <dbReference type="ARBA" id="ARBA00038110"/>
    </source>
</evidence>
<reference evidence="6" key="1">
    <citation type="submission" date="2013-11" db="EMBL/GenBank/DDBJ databases">
        <title>The genomic landscape of the Guanapo guppy.</title>
        <authorList>
            <person name="Kuenstner A."/>
            <person name="Dreyer C."/>
        </authorList>
    </citation>
    <scope>NUCLEOTIDE SEQUENCE</scope>
    <source>
        <strain evidence="6">Guanapo</strain>
    </source>
</reference>
<dbReference type="InterPro" id="IPR051067">
    <property type="entry name" value="NHER"/>
</dbReference>
<dbReference type="InterPro" id="IPR036034">
    <property type="entry name" value="PDZ_sf"/>
</dbReference>
<accession>A0A3P9MTQ4</accession>
<evidence type="ECO:0000259" key="4">
    <source>
        <dbReference type="PROSITE" id="PS50106"/>
    </source>
</evidence>
<reference evidence="5" key="3">
    <citation type="submission" date="2025-09" db="UniProtKB">
        <authorList>
            <consortium name="Ensembl"/>
        </authorList>
    </citation>
    <scope>IDENTIFICATION</scope>
    <source>
        <strain evidence="5">Guanapo</strain>
    </source>
</reference>
<dbReference type="GO" id="GO:0016324">
    <property type="term" value="C:apical plasma membrane"/>
    <property type="evidence" value="ECO:0007669"/>
    <property type="project" value="TreeGrafter"/>
</dbReference>
<dbReference type="GeneTree" id="ENSGT00950000182849"/>
<feature type="domain" description="PDZ" evidence="4">
    <location>
        <begin position="263"/>
        <end position="343"/>
    </location>
</feature>
<dbReference type="SMART" id="SM00228">
    <property type="entry name" value="PDZ"/>
    <property type="match status" value="4"/>
</dbReference>
<evidence type="ECO:0000313" key="6">
    <source>
        <dbReference type="Proteomes" id="UP000242638"/>
    </source>
</evidence>
<dbReference type="Bgee" id="ENSPREG00000000544">
    <property type="expression patterns" value="Expressed in head"/>
</dbReference>
<feature type="domain" description="PDZ" evidence="4">
    <location>
        <begin position="398"/>
        <end position="478"/>
    </location>
</feature>
<dbReference type="PROSITE" id="PS50106">
    <property type="entry name" value="PDZ"/>
    <property type="match status" value="4"/>
</dbReference>
<organism evidence="5 6">
    <name type="scientific">Poecilia reticulata</name>
    <name type="common">Guppy</name>
    <name type="synonym">Acanthophacelus reticulatus</name>
    <dbReference type="NCBI Taxonomy" id="8081"/>
    <lineage>
        <taxon>Eukaryota</taxon>
        <taxon>Metazoa</taxon>
        <taxon>Chordata</taxon>
        <taxon>Craniata</taxon>
        <taxon>Vertebrata</taxon>
        <taxon>Euteleostomi</taxon>
        <taxon>Actinopterygii</taxon>
        <taxon>Neopterygii</taxon>
        <taxon>Teleostei</taxon>
        <taxon>Neoteleostei</taxon>
        <taxon>Acanthomorphata</taxon>
        <taxon>Ovalentaria</taxon>
        <taxon>Atherinomorphae</taxon>
        <taxon>Cyprinodontiformes</taxon>
        <taxon>Poeciliidae</taxon>
        <taxon>Poeciliinae</taxon>
        <taxon>Poecilia</taxon>
    </lineage>
</organism>
<protein>
    <submittedName>
        <fullName evidence="5">PDZ domain containing 1</fullName>
    </submittedName>
</protein>
<dbReference type="PANTHER" id="PTHR14191">
    <property type="entry name" value="PDZ DOMAIN CONTAINING PROTEIN"/>
    <property type="match status" value="1"/>
</dbReference>
<dbReference type="InterPro" id="IPR001478">
    <property type="entry name" value="PDZ"/>
</dbReference>
<dbReference type="AlphaFoldDB" id="A0A3P9MTQ4"/>
<comment type="similarity">
    <text evidence="2">Belongs to the NHER family.</text>
</comment>
<evidence type="ECO:0000256" key="1">
    <source>
        <dbReference type="ARBA" id="ARBA00022737"/>
    </source>
</evidence>